<dbReference type="EMBL" id="LT629740">
    <property type="protein sequence ID" value="SDS38337.1"/>
    <property type="molecule type" value="Genomic_DNA"/>
</dbReference>
<sequence length="70" mass="8541">MPLIVLTTIIPISRNTGSEKKHKRERVCPRCKNELDARIRRGFWVKTFLFWLPIKRYICYTCQRKLYKLN</sequence>
<evidence type="ECO:0000313" key="2">
    <source>
        <dbReference type="Proteomes" id="UP000199679"/>
    </source>
</evidence>
<name>A0A1H1RRG4_MUCMA</name>
<accession>A0A1H1RRG4</accession>
<proteinExistence type="predicted"/>
<keyword evidence="2" id="KW-1185">Reference proteome</keyword>
<dbReference type="Proteomes" id="UP000199679">
    <property type="component" value="Chromosome I"/>
</dbReference>
<reference evidence="1 2" key="1">
    <citation type="submission" date="2016-10" db="EMBL/GenBank/DDBJ databases">
        <authorList>
            <person name="de Groot N.N."/>
        </authorList>
    </citation>
    <scope>NUCLEOTIDE SEQUENCE [LARGE SCALE GENOMIC DNA]</scope>
    <source>
        <strain evidence="1 2">MP1X4</strain>
    </source>
</reference>
<organism evidence="1 2">
    <name type="scientific">Mucilaginibacter mallensis</name>
    <dbReference type="NCBI Taxonomy" id="652787"/>
    <lineage>
        <taxon>Bacteria</taxon>
        <taxon>Pseudomonadati</taxon>
        <taxon>Bacteroidota</taxon>
        <taxon>Sphingobacteriia</taxon>
        <taxon>Sphingobacteriales</taxon>
        <taxon>Sphingobacteriaceae</taxon>
        <taxon>Mucilaginibacter</taxon>
    </lineage>
</organism>
<protein>
    <submittedName>
        <fullName evidence="1">Uncharacterized protein</fullName>
    </submittedName>
</protein>
<evidence type="ECO:0000313" key="1">
    <source>
        <dbReference type="EMBL" id="SDS38337.1"/>
    </source>
</evidence>
<dbReference type="AlphaFoldDB" id="A0A1H1RRG4"/>
<gene>
    <name evidence="1" type="ORF">SAMN05216490_1057</name>
</gene>